<keyword evidence="1" id="KW-0812">Transmembrane</keyword>
<dbReference type="Pfam" id="PF14808">
    <property type="entry name" value="TMEM164"/>
    <property type="match status" value="1"/>
</dbReference>
<proteinExistence type="predicted"/>
<feature type="transmembrane region" description="Helical" evidence="1">
    <location>
        <begin position="81"/>
        <end position="102"/>
    </location>
</feature>
<feature type="transmembrane region" description="Helical" evidence="1">
    <location>
        <begin position="114"/>
        <end position="134"/>
    </location>
</feature>
<feature type="transmembrane region" description="Helical" evidence="1">
    <location>
        <begin position="172"/>
        <end position="192"/>
    </location>
</feature>
<gene>
    <name evidence="2" type="ORF">CIAN88_04005</name>
</gene>
<dbReference type="EMBL" id="JQIF01000017">
    <property type="protein sequence ID" value="KGJ54312.1"/>
    <property type="molecule type" value="Genomic_DNA"/>
</dbReference>
<dbReference type="RefSeq" id="WP_044904198.1">
    <property type="nucleotide sequence ID" value="NZ_JQIF01000017.1"/>
</dbReference>
<feature type="transmembrane region" description="Helical" evidence="1">
    <location>
        <begin position="140"/>
        <end position="160"/>
    </location>
</feature>
<feature type="transmembrane region" description="Helical" evidence="1">
    <location>
        <begin position="20"/>
        <end position="38"/>
    </location>
</feature>
<feature type="transmembrane region" description="Helical" evidence="1">
    <location>
        <begin position="222"/>
        <end position="241"/>
    </location>
</feature>
<evidence type="ECO:0000313" key="3">
    <source>
        <dbReference type="Proteomes" id="UP000030008"/>
    </source>
</evidence>
<keyword evidence="1" id="KW-1133">Transmembrane helix</keyword>
<feature type="transmembrane region" description="Helical" evidence="1">
    <location>
        <begin position="50"/>
        <end position="69"/>
    </location>
</feature>
<name>A0A099IAW9_CLOIN</name>
<dbReference type="AlphaFoldDB" id="A0A099IAW9"/>
<keyword evidence="1" id="KW-0472">Membrane</keyword>
<dbReference type="Proteomes" id="UP000030008">
    <property type="component" value="Unassembled WGS sequence"/>
</dbReference>
<reference evidence="2 3" key="1">
    <citation type="submission" date="2014-08" db="EMBL/GenBank/DDBJ databases">
        <title>Clostridium innocuum, an unnegligible vancomycin-resistant pathogen causing extra-intestinal infections.</title>
        <authorList>
            <person name="Feng Y."/>
            <person name="Chiu C.-H."/>
        </authorList>
    </citation>
    <scope>NUCLEOTIDE SEQUENCE [LARGE SCALE GENOMIC DNA]</scope>
    <source>
        <strain evidence="2 3">AN88</strain>
    </source>
</reference>
<evidence type="ECO:0000256" key="1">
    <source>
        <dbReference type="SAM" id="Phobius"/>
    </source>
</evidence>
<protein>
    <submittedName>
        <fullName evidence="2">Membrane protein</fullName>
    </submittedName>
</protein>
<evidence type="ECO:0000313" key="2">
    <source>
        <dbReference type="EMBL" id="KGJ54312.1"/>
    </source>
</evidence>
<organism evidence="2 3">
    <name type="scientific">Clostridium innocuum</name>
    <dbReference type="NCBI Taxonomy" id="1522"/>
    <lineage>
        <taxon>Bacteria</taxon>
        <taxon>Bacillati</taxon>
        <taxon>Bacillota</taxon>
        <taxon>Clostridia</taxon>
        <taxon>Eubacteriales</taxon>
        <taxon>Clostridiaceae</taxon>
        <taxon>Clostridium</taxon>
    </lineage>
</organism>
<accession>A0A099IAW9</accession>
<comment type="caution">
    <text evidence="2">The sequence shown here is derived from an EMBL/GenBank/DDBJ whole genome shotgun (WGS) entry which is preliminary data.</text>
</comment>
<sequence length="254" mass="29445">MENFLNATAWTMAEPKPYGLFHIVMLLGGIPVSIALAWKLRRVSDRSYHRILFAIAVILLLSELYKQLFHFYVMDNKTYDWWIFPFQLCSLPMYLCAILPFMKKSRWLIPLETFLMDFNLLGGLMALLVPDGLMHPYITLTLHAFVWHFLLLFVGFFIGFSRHGDTSLSGFIKTLPILLICIGAATLLNVFFHSYGDINMFYISPYKITTQPVFSQIMKRTGIWIGNLLYITAMCIAAFLIHRMFATIRRSCEK</sequence>